<proteinExistence type="predicted"/>
<sequence length="123" mass="13074">MFISVDFKLLGQPASFGSTATNAVSDKFGKIGNSVSNDGPGRLEDRLKVGSPRLNFFVKRDERFSRCSKGSVAAKIAAQSAKDVAPACGVDRYVACALTLDRLTRHSAASKTLPQVLVARVSV</sequence>
<dbReference type="EMBL" id="SPUK01000001">
    <property type="protein sequence ID" value="TQW01164.1"/>
    <property type="molecule type" value="Genomic_DNA"/>
</dbReference>
<dbReference type="AlphaFoldDB" id="A0A545VHG9"/>
<reference evidence="1 2" key="1">
    <citation type="journal article" date="2019" name="Appl. Microbiol. Biotechnol.">
        <title>Genome sequence of Isaria javanica and comparative genome analysis insights into family S53 peptidase evolution in fungal entomopathogens.</title>
        <authorList>
            <person name="Lin R."/>
            <person name="Zhang X."/>
            <person name="Xin B."/>
            <person name="Zou M."/>
            <person name="Gao Y."/>
            <person name="Qin F."/>
            <person name="Hu Q."/>
            <person name="Xie B."/>
            <person name="Cheng X."/>
        </authorList>
    </citation>
    <scope>NUCLEOTIDE SEQUENCE [LARGE SCALE GENOMIC DNA]</scope>
    <source>
        <strain evidence="1 2">IJ1G</strain>
    </source>
</reference>
<organism evidence="1 2">
    <name type="scientific">Cordyceps javanica</name>
    <dbReference type="NCBI Taxonomy" id="43265"/>
    <lineage>
        <taxon>Eukaryota</taxon>
        <taxon>Fungi</taxon>
        <taxon>Dikarya</taxon>
        <taxon>Ascomycota</taxon>
        <taxon>Pezizomycotina</taxon>
        <taxon>Sordariomycetes</taxon>
        <taxon>Hypocreomycetidae</taxon>
        <taxon>Hypocreales</taxon>
        <taxon>Cordycipitaceae</taxon>
        <taxon>Cordyceps</taxon>
    </lineage>
</organism>
<evidence type="ECO:0000313" key="1">
    <source>
        <dbReference type="EMBL" id="TQW01164.1"/>
    </source>
</evidence>
<protein>
    <submittedName>
        <fullName evidence="1">Uncharacterized protein</fullName>
    </submittedName>
</protein>
<comment type="caution">
    <text evidence="1">The sequence shown here is derived from an EMBL/GenBank/DDBJ whole genome shotgun (WGS) entry which is preliminary data.</text>
</comment>
<name>A0A545VHG9_9HYPO</name>
<gene>
    <name evidence="1" type="ORF">IF1G_01095</name>
</gene>
<evidence type="ECO:0000313" key="2">
    <source>
        <dbReference type="Proteomes" id="UP000315783"/>
    </source>
</evidence>
<dbReference type="Proteomes" id="UP000315783">
    <property type="component" value="Unassembled WGS sequence"/>
</dbReference>
<keyword evidence="2" id="KW-1185">Reference proteome</keyword>
<accession>A0A545VHG9</accession>